<dbReference type="Proteomes" id="UP000078558">
    <property type="component" value="Chromosome I"/>
</dbReference>
<name>A0A1C3K513_9BURK</name>
<dbReference type="GO" id="GO:0070402">
    <property type="term" value="F:NADPH binding"/>
    <property type="evidence" value="ECO:0007669"/>
    <property type="project" value="TreeGrafter"/>
</dbReference>
<accession>A0A1C3K513</accession>
<dbReference type="Gene3D" id="3.40.50.720">
    <property type="entry name" value="NAD(P)-binding Rossmann-like Domain"/>
    <property type="match status" value="1"/>
</dbReference>
<keyword evidence="2 4" id="KW-0560">Oxidoreductase</keyword>
<dbReference type="PANTHER" id="PTHR48106">
    <property type="entry name" value="QUINONE OXIDOREDUCTASE PIG3-RELATED"/>
    <property type="match status" value="1"/>
</dbReference>
<evidence type="ECO:0000313" key="6">
    <source>
        <dbReference type="Proteomes" id="UP000078558"/>
    </source>
</evidence>
<keyword evidence="1" id="KW-0521">NADP</keyword>
<gene>
    <name evidence="4" type="ORF">ODI_00736</name>
    <name evidence="5" type="ORF">ODI_R0676</name>
</gene>
<keyword evidence="6" id="KW-1185">Reference proteome</keyword>
<dbReference type="GO" id="GO:0003960">
    <property type="term" value="F:quinone reductase (NADPH) activity"/>
    <property type="evidence" value="ECO:0007669"/>
    <property type="project" value="UniProtKB-EC"/>
</dbReference>
<dbReference type="AlphaFoldDB" id="A0A1C3K513"/>
<dbReference type="InterPro" id="IPR020843">
    <property type="entry name" value="ER"/>
</dbReference>
<evidence type="ECO:0000313" key="4">
    <source>
        <dbReference type="EMBL" id="SBT26601.1"/>
    </source>
</evidence>
<protein>
    <submittedName>
        <fullName evidence="4">Quinone oxidoreductase</fullName>
        <ecNumber evidence="4">1.6.5.5</ecNumber>
    </submittedName>
</protein>
<feature type="domain" description="Enoyl reductase (ER)" evidence="3">
    <location>
        <begin position="19"/>
        <end position="332"/>
    </location>
</feature>
<dbReference type="KEGG" id="odi:ODI_R0676"/>
<evidence type="ECO:0000256" key="1">
    <source>
        <dbReference type="ARBA" id="ARBA00022857"/>
    </source>
</evidence>
<dbReference type="SUPFAM" id="SSF51735">
    <property type="entry name" value="NAD(P)-binding Rossmann-fold domains"/>
    <property type="match status" value="1"/>
</dbReference>
<reference evidence="5 6" key="2">
    <citation type="submission" date="2017-08" db="EMBL/GenBank/DDBJ databases">
        <authorList>
            <person name="de Groot N.N."/>
        </authorList>
    </citation>
    <scope>NUCLEOTIDE SEQUENCE [LARGE SCALE GENOMIC DNA]</scope>
    <source>
        <strain evidence="5">Orrdi1</strain>
    </source>
</reference>
<dbReference type="InterPro" id="IPR036291">
    <property type="entry name" value="NAD(P)-bd_dom_sf"/>
</dbReference>
<dbReference type="EMBL" id="LT907988">
    <property type="protein sequence ID" value="SOE47158.1"/>
    <property type="molecule type" value="Genomic_DNA"/>
</dbReference>
<dbReference type="EMBL" id="FLRC01000034">
    <property type="protein sequence ID" value="SBT26601.1"/>
    <property type="molecule type" value="Genomic_DNA"/>
</dbReference>
<dbReference type="NCBIfam" id="TIGR02824">
    <property type="entry name" value="quinone_pig3"/>
    <property type="match status" value="1"/>
</dbReference>
<dbReference type="InterPro" id="IPR011032">
    <property type="entry name" value="GroES-like_sf"/>
</dbReference>
<dbReference type="STRING" id="1851544.ODI_00736"/>
<dbReference type="InterPro" id="IPR014189">
    <property type="entry name" value="Quinone_OxRdtase_PIG3"/>
</dbReference>
<evidence type="ECO:0000259" key="3">
    <source>
        <dbReference type="SMART" id="SM00829"/>
    </source>
</evidence>
<reference evidence="4 6" key="1">
    <citation type="submission" date="2016-06" db="EMBL/GenBank/DDBJ databases">
        <authorList>
            <person name="Kjaerup R.B."/>
            <person name="Dalgaard T.S."/>
            <person name="Juul-Madsen H.R."/>
        </authorList>
    </citation>
    <scope>NUCLEOTIDE SEQUENCE [LARGE SCALE GENOMIC DNA]</scope>
    <source>
        <strain evidence="4">Orrdi1</strain>
    </source>
</reference>
<dbReference type="InterPro" id="IPR013149">
    <property type="entry name" value="ADH-like_C"/>
</dbReference>
<dbReference type="Pfam" id="PF00107">
    <property type="entry name" value="ADH_zinc_N"/>
    <property type="match status" value="1"/>
</dbReference>
<sequence>MAPMTIPSAMQAIIATTPGDASVLALAERPVPQPGHGEVLLRVLAAGVNRPDIMQREGLAKPAPGVTDVLGLEACGEVAACGPGVPGHLLGQRVMSLLPGGGYAPWCVARLDHSLAVPATLDDAAAGALPEGLFTVWHNLFELGGLRLGETVLVHGAAGGIGTLAVRLAHAAGARVIATAGRADRLPALRDMGASTALCYRDADFVQACLDHTDGRGVDVVLDMVGGDYVRRNLQALAFGGRHVSLSFLQGATVELDLLVLMQKQLSLHSSTMRPQSPAEKARMAQAIARHVLPLVADGRVLPRVCDSLPLAQAGEAHRMLERGDVFGKVVLHP</sequence>
<organism evidence="4 6">
    <name type="scientific">Orrella dioscoreae</name>
    <dbReference type="NCBI Taxonomy" id="1851544"/>
    <lineage>
        <taxon>Bacteria</taxon>
        <taxon>Pseudomonadati</taxon>
        <taxon>Pseudomonadota</taxon>
        <taxon>Betaproteobacteria</taxon>
        <taxon>Burkholderiales</taxon>
        <taxon>Alcaligenaceae</taxon>
        <taxon>Orrella</taxon>
    </lineage>
</organism>
<dbReference type="EC" id="1.6.5.5" evidence="4"/>
<dbReference type="SUPFAM" id="SSF50129">
    <property type="entry name" value="GroES-like"/>
    <property type="match status" value="1"/>
</dbReference>
<dbReference type="PANTHER" id="PTHR48106:SF8">
    <property type="entry name" value="OS02G0805600 PROTEIN"/>
    <property type="match status" value="1"/>
</dbReference>
<dbReference type="InterPro" id="IPR013154">
    <property type="entry name" value="ADH-like_N"/>
</dbReference>
<dbReference type="Gene3D" id="3.90.180.10">
    <property type="entry name" value="Medium-chain alcohol dehydrogenases, catalytic domain"/>
    <property type="match status" value="1"/>
</dbReference>
<dbReference type="CDD" id="cd05276">
    <property type="entry name" value="p53_inducible_oxidoreductase"/>
    <property type="match status" value="1"/>
</dbReference>
<evidence type="ECO:0000313" key="5">
    <source>
        <dbReference type="EMBL" id="SOE47158.1"/>
    </source>
</evidence>
<dbReference type="RefSeq" id="WP_231968184.1">
    <property type="nucleotide sequence ID" value="NZ_LT907988.1"/>
</dbReference>
<dbReference type="Pfam" id="PF08240">
    <property type="entry name" value="ADH_N"/>
    <property type="match status" value="1"/>
</dbReference>
<proteinExistence type="predicted"/>
<dbReference type="SMART" id="SM00829">
    <property type="entry name" value="PKS_ER"/>
    <property type="match status" value="1"/>
</dbReference>
<evidence type="ECO:0000256" key="2">
    <source>
        <dbReference type="ARBA" id="ARBA00023002"/>
    </source>
</evidence>